<keyword evidence="6" id="KW-1185">Reference proteome</keyword>
<dbReference type="Pfam" id="PF10237">
    <property type="entry name" value="N6-adenineMlase"/>
    <property type="match status" value="1"/>
</dbReference>
<dbReference type="Proteomes" id="UP000724874">
    <property type="component" value="Unassembled WGS sequence"/>
</dbReference>
<dbReference type="GO" id="GO:0016279">
    <property type="term" value="F:protein-lysine N-methyltransferase activity"/>
    <property type="evidence" value="ECO:0007669"/>
    <property type="project" value="InterPro"/>
</dbReference>
<dbReference type="InterPro" id="IPR029063">
    <property type="entry name" value="SAM-dependent_MTases_sf"/>
</dbReference>
<organism evidence="5 6">
    <name type="scientific">Gymnopilus junonius</name>
    <name type="common">Spectacular rustgill mushroom</name>
    <name type="synonym">Gymnopilus spectabilis subsp. junonius</name>
    <dbReference type="NCBI Taxonomy" id="109634"/>
    <lineage>
        <taxon>Eukaryota</taxon>
        <taxon>Fungi</taxon>
        <taxon>Dikarya</taxon>
        <taxon>Basidiomycota</taxon>
        <taxon>Agaricomycotina</taxon>
        <taxon>Agaricomycetes</taxon>
        <taxon>Agaricomycetidae</taxon>
        <taxon>Agaricales</taxon>
        <taxon>Agaricineae</taxon>
        <taxon>Hymenogastraceae</taxon>
        <taxon>Gymnopilus</taxon>
    </lineage>
</organism>
<keyword evidence="4" id="KW-0808">Transferase</keyword>
<dbReference type="InterPro" id="IPR002052">
    <property type="entry name" value="DNA_methylase_N6_adenine_CS"/>
</dbReference>
<dbReference type="GO" id="GO:0003676">
    <property type="term" value="F:nucleic acid binding"/>
    <property type="evidence" value="ECO:0007669"/>
    <property type="project" value="InterPro"/>
</dbReference>
<evidence type="ECO:0000256" key="2">
    <source>
        <dbReference type="ARBA" id="ARBA00022490"/>
    </source>
</evidence>
<feature type="non-terminal residue" evidence="5">
    <location>
        <position position="178"/>
    </location>
</feature>
<gene>
    <name evidence="5" type="ORF">CPB84DRAFT_1768432</name>
</gene>
<dbReference type="PANTHER" id="PTHR13200:SF0">
    <property type="entry name" value="EEF1A LYSINE METHYLTRANSFERASE 1"/>
    <property type="match status" value="1"/>
</dbReference>
<dbReference type="AlphaFoldDB" id="A0A9P5TRW6"/>
<dbReference type="PANTHER" id="PTHR13200">
    <property type="entry name" value="EEF1A LYSINE METHYLTRANSFERASE 1"/>
    <property type="match status" value="1"/>
</dbReference>
<comment type="caution">
    <text evidence="5">The sequence shown here is derived from an EMBL/GenBank/DDBJ whole genome shotgun (WGS) entry which is preliminary data.</text>
</comment>
<accession>A0A9P5TRW6</accession>
<keyword evidence="3 5" id="KW-0489">Methyltransferase</keyword>
<dbReference type="GO" id="GO:0005737">
    <property type="term" value="C:cytoplasm"/>
    <property type="evidence" value="ECO:0007669"/>
    <property type="project" value="UniProtKB-SubCell"/>
</dbReference>
<reference evidence="5" key="1">
    <citation type="submission" date="2020-11" db="EMBL/GenBank/DDBJ databases">
        <authorList>
            <consortium name="DOE Joint Genome Institute"/>
            <person name="Ahrendt S."/>
            <person name="Riley R."/>
            <person name="Andreopoulos W."/>
            <person name="LaButti K."/>
            <person name="Pangilinan J."/>
            <person name="Ruiz-duenas F.J."/>
            <person name="Barrasa J.M."/>
            <person name="Sanchez-Garcia M."/>
            <person name="Camarero S."/>
            <person name="Miyauchi S."/>
            <person name="Serrano A."/>
            <person name="Linde D."/>
            <person name="Babiker R."/>
            <person name="Drula E."/>
            <person name="Ayuso-Fernandez I."/>
            <person name="Pacheco R."/>
            <person name="Padilla G."/>
            <person name="Ferreira P."/>
            <person name="Barriuso J."/>
            <person name="Kellner H."/>
            <person name="Castanera R."/>
            <person name="Alfaro M."/>
            <person name="Ramirez L."/>
            <person name="Pisabarro A.G."/>
            <person name="Kuo A."/>
            <person name="Tritt A."/>
            <person name="Lipzen A."/>
            <person name="He G."/>
            <person name="Yan M."/>
            <person name="Ng V."/>
            <person name="Cullen D."/>
            <person name="Martin F."/>
            <person name="Rosso M.-N."/>
            <person name="Henrissat B."/>
            <person name="Hibbett D."/>
            <person name="Martinez A.T."/>
            <person name="Grigoriev I.V."/>
        </authorList>
    </citation>
    <scope>NUCLEOTIDE SEQUENCE</scope>
    <source>
        <strain evidence="5">AH 44721</strain>
    </source>
</reference>
<sequence>LTVLIVLSTHRYTEEFAMSLASRLHSLCTPSTNIAFVCCPTGFVAFQRTKPIAGATLLEYDQRFAVLSPKQFVPYDLDEPDVFPDSLKENFDIVVVDPPFLNEVTNRKLTQTLSQILKPEGKLVIITSTSVEDIICRLYDEPPLGRLRRTAINVEHGRLANDFACWGSWEGAEDFGQD</sequence>
<comment type="subcellular location">
    <subcellularLocation>
        <location evidence="1">Cytoplasm</location>
    </subcellularLocation>
</comment>
<evidence type="ECO:0000313" key="5">
    <source>
        <dbReference type="EMBL" id="KAF8907646.1"/>
    </source>
</evidence>
<protein>
    <submittedName>
        <fullName evidence="5">N6-adenine methyltransferase-domain-containing protein</fullName>
    </submittedName>
</protein>
<proteinExistence type="predicted"/>
<evidence type="ECO:0000256" key="1">
    <source>
        <dbReference type="ARBA" id="ARBA00004496"/>
    </source>
</evidence>
<evidence type="ECO:0000313" key="6">
    <source>
        <dbReference type="Proteomes" id="UP000724874"/>
    </source>
</evidence>
<dbReference type="EMBL" id="JADNYJ010000014">
    <property type="protein sequence ID" value="KAF8907646.1"/>
    <property type="molecule type" value="Genomic_DNA"/>
</dbReference>
<evidence type="ECO:0000256" key="4">
    <source>
        <dbReference type="ARBA" id="ARBA00022679"/>
    </source>
</evidence>
<dbReference type="PROSITE" id="PS00092">
    <property type="entry name" value="N6_MTASE"/>
    <property type="match status" value="1"/>
</dbReference>
<keyword evidence="2" id="KW-0963">Cytoplasm</keyword>
<dbReference type="CDD" id="cd02440">
    <property type="entry name" value="AdoMet_MTases"/>
    <property type="match status" value="1"/>
</dbReference>
<dbReference type="InterPro" id="IPR019369">
    <property type="entry name" value="Efm5/EEF1AKMT1"/>
</dbReference>
<dbReference type="OrthoDB" id="206354at2759"/>
<dbReference type="Gene3D" id="3.40.50.150">
    <property type="entry name" value="Vaccinia Virus protein VP39"/>
    <property type="match status" value="1"/>
</dbReference>
<dbReference type="SUPFAM" id="SSF53335">
    <property type="entry name" value="S-adenosyl-L-methionine-dependent methyltransferases"/>
    <property type="match status" value="1"/>
</dbReference>
<name>A0A9P5TRW6_GYMJU</name>
<dbReference type="GO" id="GO:0032259">
    <property type="term" value="P:methylation"/>
    <property type="evidence" value="ECO:0007669"/>
    <property type="project" value="UniProtKB-KW"/>
</dbReference>
<evidence type="ECO:0000256" key="3">
    <source>
        <dbReference type="ARBA" id="ARBA00022603"/>
    </source>
</evidence>
<dbReference type="InterPro" id="IPR041370">
    <property type="entry name" value="Mlase_EEF1AKMT1/ZCCHC4"/>
</dbReference>